<dbReference type="EMBL" id="LAZR01000724">
    <property type="protein sequence ID" value="KKN59510.1"/>
    <property type="molecule type" value="Genomic_DNA"/>
</dbReference>
<protein>
    <submittedName>
        <fullName evidence="1">Uncharacterized protein</fullName>
    </submittedName>
</protein>
<sequence length="47" mass="5254">MPESETAKKATKLIKAADKLIQDVIKGAEKLREAARDLKKDEEEKGE</sequence>
<organism evidence="1">
    <name type="scientific">marine sediment metagenome</name>
    <dbReference type="NCBI Taxonomy" id="412755"/>
    <lineage>
        <taxon>unclassified sequences</taxon>
        <taxon>metagenomes</taxon>
        <taxon>ecological metagenomes</taxon>
    </lineage>
</organism>
<proteinExistence type="predicted"/>
<comment type="caution">
    <text evidence="1">The sequence shown here is derived from an EMBL/GenBank/DDBJ whole genome shotgun (WGS) entry which is preliminary data.</text>
</comment>
<name>A0A0F9RSS8_9ZZZZ</name>
<reference evidence="1" key="1">
    <citation type="journal article" date="2015" name="Nature">
        <title>Complex archaea that bridge the gap between prokaryotes and eukaryotes.</title>
        <authorList>
            <person name="Spang A."/>
            <person name="Saw J.H."/>
            <person name="Jorgensen S.L."/>
            <person name="Zaremba-Niedzwiedzka K."/>
            <person name="Martijn J."/>
            <person name="Lind A.E."/>
            <person name="van Eijk R."/>
            <person name="Schleper C."/>
            <person name="Guy L."/>
            <person name="Ettema T.J."/>
        </authorList>
    </citation>
    <scope>NUCLEOTIDE SEQUENCE</scope>
</reference>
<gene>
    <name evidence="1" type="ORF">LCGC14_0541240</name>
</gene>
<dbReference type="AlphaFoldDB" id="A0A0F9RSS8"/>
<evidence type="ECO:0000313" key="1">
    <source>
        <dbReference type="EMBL" id="KKN59510.1"/>
    </source>
</evidence>
<accession>A0A0F9RSS8</accession>